<feature type="region of interest" description="Disordered" evidence="7">
    <location>
        <begin position="1"/>
        <end position="22"/>
    </location>
</feature>
<evidence type="ECO:0000256" key="6">
    <source>
        <dbReference type="ARBA" id="ARBA00034496"/>
    </source>
</evidence>
<proteinExistence type="inferred from homology"/>
<evidence type="ECO:0000256" key="7">
    <source>
        <dbReference type="SAM" id="MobiDB-lite"/>
    </source>
</evidence>
<dbReference type="EMBL" id="JAAOYO010000002">
    <property type="protein sequence ID" value="NII40440.1"/>
    <property type="molecule type" value="Genomic_DNA"/>
</dbReference>
<sequence>MTGPSLPLGPPTGSAGRAAGSGDAAAVPAQPVTLRVGLGGAAASGSLFDRIGGAPTFDRLVRRFYEGVQQDEVIWPMYRAEDLDGAIWRLSQFLQQYWGGPSTYSEQRGHPRLRMRHNPFRITPEAREHWLQHMHDAVESLELAPLDEAELWGYLDRAAHAMTNSFD</sequence>
<dbReference type="PANTHER" id="PTHR47366">
    <property type="entry name" value="TWO-ON-TWO HEMOGLOBIN-3"/>
    <property type="match status" value="1"/>
</dbReference>
<accession>A0ABX0T4N8</accession>
<dbReference type="InterPro" id="IPR044203">
    <property type="entry name" value="GlbO/GLB3-like"/>
</dbReference>
<keyword evidence="9" id="KW-1185">Reference proteome</keyword>
<dbReference type="Gene3D" id="1.10.490.10">
    <property type="entry name" value="Globins"/>
    <property type="match status" value="1"/>
</dbReference>
<gene>
    <name evidence="8" type="ORF">E9228_001076</name>
</gene>
<evidence type="ECO:0000313" key="9">
    <source>
        <dbReference type="Proteomes" id="UP001318300"/>
    </source>
</evidence>
<dbReference type="PROSITE" id="PS01213">
    <property type="entry name" value="GLOBIN_FAM_2"/>
    <property type="match status" value="1"/>
</dbReference>
<dbReference type="InterPro" id="IPR019795">
    <property type="entry name" value="Globin_bac-like_CS"/>
</dbReference>
<keyword evidence="2" id="KW-0813">Transport</keyword>
<keyword evidence="5" id="KW-0408">Iron</keyword>
<evidence type="ECO:0000313" key="8">
    <source>
        <dbReference type="EMBL" id="NII40440.1"/>
    </source>
</evidence>
<dbReference type="CDD" id="cd14771">
    <property type="entry name" value="TrHb2_Mt-trHbO-like_O"/>
    <property type="match status" value="1"/>
</dbReference>
<protein>
    <submittedName>
        <fullName evidence="8">Hemoglobin</fullName>
    </submittedName>
</protein>
<keyword evidence="4" id="KW-0479">Metal-binding</keyword>
<evidence type="ECO:0000256" key="5">
    <source>
        <dbReference type="ARBA" id="ARBA00023004"/>
    </source>
</evidence>
<name>A0ABX0T4N8_9MICO</name>
<comment type="similarity">
    <text evidence="6">Belongs to the truncated hemoglobin family. Group II subfamily.</text>
</comment>
<evidence type="ECO:0000256" key="4">
    <source>
        <dbReference type="ARBA" id="ARBA00022723"/>
    </source>
</evidence>
<comment type="caution">
    <text evidence="8">The sequence shown here is derived from an EMBL/GenBank/DDBJ whole genome shotgun (WGS) entry which is preliminary data.</text>
</comment>
<dbReference type="InterPro" id="IPR009050">
    <property type="entry name" value="Globin-like_sf"/>
</dbReference>
<dbReference type="Pfam" id="PF01152">
    <property type="entry name" value="Bac_globin"/>
    <property type="match status" value="1"/>
</dbReference>
<dbReference type="RefSeq" id="WP_166779574.1">
    <property type="nucleotide sequence ID" value="NZ_JAAOYO010000002.1"/>
</dbReference>
<dbReference type="PANTHER" id="PTHR47366:SF1">
    <property type="entry name" value="TWO-ON-TWO HEMOGLOBIN-3"/>
    <property type="match status" value="1"/>
</dbReference>
<dbReference type="InterPro" id="IPR001486">
    <property type="entry name" value="Hemoglobin_trunc"/>
</dbReference>
<dbReference type="InterPro" id="IPR012292">
    <property type="entry name" value="Globin/Proto"/>
</dbReference>
<dbReference type="SUPFAM" id="SSF46458">
    <property type="entry name" value="Globin-like"/>
    <property type="match status" value="1"/>
</dbReference>
<comment type="cofactor">
    <cofactor evidence="1">
        <name>heme</name>
        <dbReference type="ChEBI" id="CHEBI:30413"/>
    </cofactor>
</comment>
<organism evidence="8 9">
    <name type="scientific">Curtobacterium salicis</name>
    <dbReference type="NCBI Taxonomy" id="1779862"/>
    <lineage>
        <taxon>Bacteria</taxon>
        <taxon>Bacillati</taxon>
        <taxon>Actinomycetota</taxon>
        <taxon>Actinomycetes</taxon>
        <taxon>Micrococcales</taxon>
        <taxon>Microbacteriaceae</taxon>
        <taxon>Curtobacterium</taxon>
    </lineage>
</organism>
<evidence type="ECO:0000256" key="3">
    <source>
        <dbReference type="ARBA" id="ARBA00022617"/>
    </source>
</evidence>
<keyword evidence="3" id="KW-0349">Heme</keyword>
<reference evidence="8 9" key="1">
    <citation type="submission" date="2020-03" db="EMBL/GenBank/DDBJ databases">
        <title>Above-ground endophytic microbial communities from plants in different locations in the United States.</title>
        <authorList>
            <person name="Frank C."/>
        </authorList>
    </citation>
    <scope>NUCLEOTIDE SEQUENCE [LARGE SCALE GENOMIC DNA]</scope>
    <source>
        <strain evidence="8 9">WW7</strain>
    </source>
</reference>
<evidence type="ECO:0000256" key="1">
    <source>
        <dbReference type="ARBA" id="ARBA00001971"/>
    </source>
</evidence>
<dbReference type="Proteomes" id="UP001318300">
    <property type="component" value="Unassembled WGS sequence"/>
</dbReference>
<evidence type="ECO:0000256" key="2">
    <source>
        <dbReference type="ARBA" id="ARBA00022448"/>
    </source>
</evidence>